<evidence type="ECO:0008006" key="8">
    <source>
        <dbReference type="Google" id="ProtNLM"/>
    </source>
</evidence>
<comment type="subcellular location">
    <subcellularLocation>
        <location evidence="1">Endomembrane system</location>
        <topology evidence="1">Multi-pass membrane protein</topology>
    </subcellularLocation>
</comment>
<keyword evidence="4 5" id="KW-0472">Membrane</keyword>
<feature type="transmembrane region" description="Helical" evidence="5">
    <location>
        <begin position="91"/>
        <end position="114"/>
    </location>
</feature>
<dbReference type="GO" id="GO:0012505">
    <property type="term" value="C:endomembrane system"/>
    <property type="evidence" value="ECO:0007669"/>
    <property type="project" value="UniProtKB-SubCell"/>
</dbReference>
<dbReference type="PROSITE" id="PS00154">
    <property type="entry name" value="ATPASE_E1_E2"/>
    <property type="match status" value="1"/>
</dbReference>
<organism evidence="6 7">
    <name type="scientific">Agromyces bauzanensis</name>
    <dbReference type="NCBI Taxonomy" id="1308924"/>
    <lineage>
        <taxon>Bacteria</taxon>
        <taxon>Bacillati</taxon>
        <taxon>Actinomycetota</taxon>
        <taxon>Actinomycetes</taxon>
        <taxon>Micrococcales</taxon>
        <taxon>Microbacteriaceae</taxon>
        <taxon>Agromyces</taxon>
    </lineage>
</organism>
<evidence type="ECO:0000256" key="2">
    <source>
        <dbReference type="ARBA" id="ARBA00022692"/>
    </source>
</evidence>
<sequence length="174" mass="18466">MPPDAALTDRANSVFLGTHVVSGTGRAVAVLAERDTEFGAVSSELEKKRVTTAFTRGSTRFGVLLIWVMVVLTAFIFVVNTIFGRPLLESLLFSLALAVGLSPQMLPAIISVSLSTGARRMARQQVIVKRLDAIEDLGALTVLCTDKTGTLTESSVELTPSTSMAATATWCCSS</sequence>
<dbReference type="PRINTS" id="PR00121">
    <property type="entry name" value="NAKATPASE"/>
</dbReference>
<keyword evidence="3 5" id="KW-1133">Transmembrane helix</keyword>
<dbReference type="Gene3D" id="1.20.1110.10">
    <property type="entry name" value="Calcium-transporting ATPase, transmembrane domain"/>
    <property type="match status" value="1"/>
</dbReference>
<keyword evidence="2 5" id="KW-0812">Transmembrane</keyword>
<accession>A0A917UQ95</accession>
<dbReference type="InterPro" id="IPR023214">
    <property type="entry name" value="HAD_sf"/>
</dbReference>
<dbReference type="GO" id="GO:0016887">
    <property type="term" value="F:ATP hydrolysis activity"/>
    <property type="evidence" value="ECO:0007669"/>
    <property type="project" value="InterPro"/>
</dbReference>
<evidence type="ECO:0000256" key="1">
    <source>
        <dbReference type="ARBA" id="ARBA00004127"/>
    </source>
</evidence>
<dbReference type="NCBIfam" id="TIGR01494">
    <property type="entry name" value="ATPase_P-type"/>
    <property type="match status" value="1"/>
</dbReference>
<dbReference type="InterPro" id="IPR001757">
    <property type="entry name" value="P_typ_ATPase"/>
</dbReference>
<proteinExistence type="predicted"/>
<evidence type="ECO:0000256" key="3">
    <source>
        <dbReference type="ARBA" id="ARBA00022989"/>
    </source>
</evidence>
<feature type="transmembrane region" description="Helical" evidence="5">
    <location>
        <begin position="61"/>
        <end position="79"/>
    </location>
</feature>
<evidence type="ECO:0000256" key="4">
    <source>
        <dbReference type="ARBA" id="ARBA00023136"/>
    </source>
</evidence>
<dbReference type="InterPro" id="IPR023298">
    <property type="entry name" value="ATPase_P-typ_TM_dom_sf"/>
</dbReference>
<dbReference type="Gene3D" id="3.40.50.1000">
    <property type="entry name" value="HAD superfamily/HAD-like"/>
    <property type="match status" value="1"/>
</dbReference>
<name>A0A917UQ95_9MICO</name>
<dbReference type="AlphaFoldDB" id="A0A917UQ95"/>
<dbReference type="Proteomes" id="UP000636956">
    <property type="component" value="Unassembled WGS sequence"/>
</dbReference>
<dbReference type="SUPFAM" id="SSF81665">
    <property type="entry name" value="Calcium ATPase, transmembrane domain M"/>
    <property type="match status" value="1"/>
</dbReference>
<dbReference type="EMBL" id="BMMD01000004">
    <property type="protein sequence ID" value="GGJ74521.1"/>
    <property type="molecule type" value="Genomic_DNA"/>
</dbReference>
<dbReference type="InterPro" id="IPR018303">
    <property type="entry name" value="ATPase_P-typ_P_site"/>
</dbReference>
<comment type="caution">
    <text evidence="6">The sequence shown here is derived from an EMBL/GenBank/DDBJ whole genome shotgun (WGS) entry which is preliminary data.</text>
</comment>
<keyword evidence="7" id="KW-1185">Reference proteome</keyword>
<dbReference type="GO" id="GO:0005524">
    <property type="term" value="F:ATP binding"/>
    <property type="evidence" value="ECO:0007669"/>
    <property type="project" value="InterPro"/>
</dbReference>
<dbReference type="Gene3D" id="2.70.150.10">
    <property type="entry name" value="Calcium-transporting ATPase, cytoplasmic transduction domain A"/>
    <property type="match status" value="1"/>
</dbReference>
<dbReference type="GO" id="GO:0016020">
    <property type="term" value="C:membrane"/>
    <property type="evidence" value="ECO:0007669"/>
    <property type="project" value="InterPro"/>
</dbReference>
<evidence type="ECO:0000313" key="7">
    <source>
        <dbReference type="Proteomes" id="UP000636956"/>
    </source>
</evidence>
<reference evidence="6" key="2">
    <citation type="submission" date="2020-09" db="EMBL/GenBank/DDBJ databases">
        <authorList>
            <person name="Sun Q."/>
            <person name="Zhou Y."/>
        </authorList>
    </citation>
    <scope>NUCLEOTIDE SEQUENCE</scope>
    <source>
        <strain evidence="6">CGMCC 1.8984</strain>
    </source>
</reference>
<protein>
    <recommendedName>
        <fullName evidence="8">Cation-transporting P-type ATPase N-terminal domain-containing protein</fullName>
    </recommendedName>
</protein>
<dbReference type="PANTHER" id="PTHR42861">
    <property type="entry name" value="CALCIUM-TRANSPORTING ATPASE"/>
    <property type="match status" value="1"/>
</dbReference>
<evidence type="ECO:0000256" key="5">
    <source>
        <dbReference type="SAM" id="Phobius"/>
    </source>
</evidence>
<reference evidence="6" key="1">
    <citation type="journal article" date="2014" name="Int. J. Syst. Evol. Microbiol.">
        <title>Complete genome sequence of Corynebacterium casei LMG S-19264T (=DSM 44701T), isolated from a smear-ripened cheese.</title>
        <authorList>
            <consortium name="US DOE Joint Genome Institute (JGI-PGF)"/>
            <person name="Walter F."/>
            <person name="Albersmeier A."/>
            <person name="Kalinowski J."/>
            <person name="Ruckert C."/>
        </authorList>
    </citation>
    <scope>NUCLEOTIDE SEQUENCE</scope>
    <source>
        <strain evidence="6">CGMCC 1.8984</strain>
    </source>
</reference>
<evidence type="ECO:0000313" key="6">
    <source>
        <dbReference type="EMBL" id="GGJ74521.1"/>
    </source>
</evidence>
<gene>
    <name evidence="6" type="ORF">GCM10011372_10840</name>
</gene>